<evidence type="ECO:0000256" key="1">
    <source>
        <dbReference type="SAM" id="MobiDB-lite"/>
    </source>
</evidence>
<evidence type="ECO:0000313" key="2">
    <source>
        <dbReference type="EMBL" id="KMZ94655.1"/>
    </source>
</evidence>
<organism evidence="2 3">
    <name type="scientific">Plasmodium vivax Mauritania I</name>
    <dbReference type="NCBI Taxonomy" id="1035515"/>
    <lineage>
        <taxon>Eukaryota</taxon>
        <taxon>Sar</taxon>
        <taxon>Alveolata</taxon>
        <taxon>Apicomplexa</taxon>
        <taxon>Aconoidasida</taxon>
        <taxon>Haemosporida</taxon>
        <taxon>Plasmodiidae</taxon>
        <taxon>Plasmodium</taxon>
        <taxon>Plasmodium (Plasmodium)</taxon>
    </lineage>
</organism>
<dbReference type="Proteomes" id="UP000053776">
    <property type="component" value="Unassembled WGS sequence"/>
</dbReference>
<protein>
    <recommendedName>
        <fullName evidence="4">VIR protein</fullName>
    </recommendedName>
</protein>
<evidence type="ECO:0008006" key="4">
    <source>
        <dbReference type="Google" id="ProtNLM"/>
    </source>
</evidence>
<dbReference type="AlphaFoldDB" id="A0A0J9TGH9"/>
<dbReference type="OrthoDB" id="10286649at2759"/>
<reference evidence="2 3" key="1">
    <citation type="submission" date="2011-08" db="EMBL/GenBank/DDBJ databases">
        <title>The Genome Sequence of Plasmodium vivax Mauritania I.</title>
        <authorList>
            <consortium name="The Broad Institute Genome Sequencing Platform"/>
            <consortium name="The Broad Institute Genome Sequencing Center for Infectious Disease"/>
            <person name="Neafsey D."/>
            <person name="Carlton J."/>
            <person name="Barnwell J."/>
            <person name="Collins W."/>
            <person name="Escalante A."/>
            <person name="Mullikin J."/>
            <person name="Saul A."/>
            <person name="Guigo R."/>
            <person name="Camara F."/>
            <person name="Young S.K."/>
            <person name="Zeng Q."/>
            <person name="Gargeya S."/>
            <person name="Fitzgerald M."/>
            <person name="Haas B."/>
            <person name="Abouelleil A."/>
            <person name="Alvarado L."/>
            <person name="Arachchi H.M."/>
            <person name="Berlin A."/>
            <person name="Brown A."/>
            <person name="Chapman S.B."/>
            <person name="Chen Z."/>
            <person name="Dunbar C."/>
            <person name="Freedman E."/>
            <person name="Gearin G."/>
            <person name="Gellesch M."/>
            <person name="Goldberg J."/>
            <person name="Griggs A."/>
            <person name="Gujja S."/>
            <person name="Heiman D."/>
            <person name="Howarth C."/>
            <person name="Larson L."/>
            <person name="Lui A."/>
            <person name="MacDonald P.J.P."/>
            <person name="Montmayeur A."/>
            <person name="Murphy C."/>
            <person name="Neiman D."/>
            <person name="Pearson M."/>
            <person name="Priest M."/>
            <person name="Roberts A."/>
            <person name="Saif S."/>
            <person name="Shea T."/>
            <person name="Shenoy N."/>
            <person name="Sisk P."/>
            <person name="Stolte C."/>
            <person name="Sykes S."/>
            <person name="Wortman J."/>
            <person name="Nusbaum C."/>
            <person name="Birren B."/>
        </authorList>
    </citation>
    <scope>NUCLEOTIDE SEQUENCE [LARGE SCALE GENOMIC DNA]</scope>
    <source>
        <strain evidence="2 3">Mauritania I</strain>
    </source>
</reference>
<sequence>MGKIKVPQKFLEPTNVFKRVHRLLGNSYPFMKYFNDNYCKYVNFCLNKIIHPLYSEEDKEEYFSFFKKFGTELETIKRTTSTCLSYLHSIKPEVFTKMDLLYDLYDKYSAHVEFKKPQDGPKCNDLRLFRLYYNDIISRYDGKEKKIIEKLIELKELVGKNIFSPDKKFCGEEVSYYNEPEKYLEQKKQLELAQKMQEQQQQLQQQQQQEHQEQIKESSGYKHIQQEEEIESREQLLSVEPEEVQRISLGTEQSHVDLNTVVPELPKYLRIPKVETTPYKQEMEENEVEKHGTVYPTSEKNQDIGYFGKMQGVITGVLGEVEPGPILGVSGGMGALFLLFKVYKVLKIYSYVYNTFKYNLSLP</sequence>
<gene>
    <name evidence="2" type="ORF">PVMG_02544</name>
</gene>
<accession>A0A0J9TGH9</accession>
<feature type="region of interest" description="Disordered" evidence="1">
    <location>
        <begin position="202"/>
        <end position="236"/>
    </location>
</feature>
<dbReference type="EMBL" id="KQ235014">
    <property type="protein sequence ID" value="KMZ94655.1"/>
    <property type="molecule type" value="Genomic_DNA"/>
</dbReference>
<name>A0A0J9TGH9_PLAVI</name>
<proteinExistence type="predicted"/>
<feature type="compositionally biased region" description="Basic and acidic residues" evidence="1">
    <location>
        <begin position="210"/>
        <end position="226"/>
    </location>
</feature>
<evidence type="ECO:0000313" key="3">
    <source>
        <dbReference type="Proteomes" id="UP000053776"/>
    </source>
</evidence>